<feature type="transmembrane region" description="Helical" evidence="1">
    <location>
        <begin position="110"/>
        <end position="133"/>
    </location>
</feature>
<evidence type="ECO:0008006" key="5">
    <source>
        <dbReference type="Google" id="ProtNLM"/>
    </source>
</evidence>
<sequence length="140" mass="15358">MKNHLMKLTLLLLLMAMAVLTMGGTSSIQEANVFSPAQAVEAIRAGQVEKADIIAEKGSYRINAVTKDGQRFAAEVPRDTDIISLLRDNGVETSVSKAPAPPWWTVYSGLFSILFISFPFVILVLLVLILVYLRKISKGH</sequence>
<evidence type="ECO:0000256" key="2">
    <source>
        <dbReference type="SAM" id="SignalP"/>
    </source>
</evidence>
<keyword evidence="4" id="KW-1185">Reference proteome</keyword>
<evidence type="ECO:0000313" key="4">
    <source>
        <dbReference type="Proteomes" id="UP001329915"/>
    </source>
</evidence>
<dbReference type="Proteomes" id="UP001329915">
    <property type="component" value="Chromosome"/>
</dbReference>
<feature type="chain" id="PRO_5043378500" description="PepSY domain-containing protein" evidence="2">
    <location>
        <begin position="24"/>
        <end position="140"/>
    </location>
</feature>
<gene>
    <name evidence="3" type="ORF">MFMK1_003589</name>
</gene>
<keyword evidence="1" id="KW-0812">Transmembrane</keyword>
<keyword evidence="1" id="KW-1133">Transmembrane helix</keyword>
<proteinExistence type="predicted"/>
<organism evidence="3 4">
    <name type="scientific">Metallumcola ferriviriculae</name>
    <dbReference type="NCBI Taxonomy" id="3039180"/>
    <lineage>
        <taxon>Bacteria</taxon>
        <taxon>Bacillati</taxon>
        <taxon>Bacillota</taxon>
        <taxon>Clostridia</taxon>
        <taxon>Neomoorellales</taxon>
        <taxon>Desulfitibacteraceae</taxon>
        <taxon>Metallumcola</taxon>
    </lineage>
</organism>
<reference evidence="3 4" key="1">
    <citation type="submission" date="2023-04" db="EMBL/GenBank/DDBJ databases">
        <authorList>
            <person name="Hsu D."/>
        </authorList>
    </citation>
    <scope>NUCLEOTIDE SEQUENCE [LARGE SCALE GENOMIC DNA]</scope>
    <source>
        <strain evidence="3 4">MK1</strain>
    </source>
</reference>
<accession>A0AAU0UTU1</accession>
<name>A0AAU0UTU1_9FIRM</name>
<keyword evidence="1" id="KW-0472">Membrane</keyword>
<dbReference type="AlphaFoldDB" id="A0AAU0UTU1"/>
<protein>
    <recommendedName>
        <fullName evidence="5">PepSY domain-containing protein</fullName>
    </recommendedName>
</protein>
<dbReference type="KEGG" id="dbc:MFMK1_003589"/>
<evidence type="ECO:0000256" key="1">
    <source>
        <dbReference type="SAM" id="Phobius"/>
    </source>
</evidence>
<keyword evidence="2" id="KW-0732">Signal</keyword>
<evidence type="ECO:0000313" key="3">
    <source>
        <dbReference type="EMBL" id="WRO23721.1"/>
    </source>
</evidence>
<dbReference type="Gene3D" id="3.30.720.210">
    <property type="match status" value="1"/>
</dbReference>
<dbReference type="RefSeq" id="WP_366923097.1">
    <property type="nucleotide sequence ID" value="NZ_CP121694.1"/>
</dbReference>
<feature type="signal peptide" evidence="2">
    <location>
        <begin position="1"/>
        <end position="23"/>
    </location>
</feature>
<dbReference type="EMBL" id="CP121694">
    <property type="protein sequence ID" value="WRO23721.1"/>
    <property type="molecule type" value="Genomic_DNA"/>
</dbReference>